<reference evidence="1 3" key="1">
    <citation type="submission" date="2016-10" db="EMBL/GenBank/DDBJ databases">
        <authorList>
            <person name="de Groot N.N."/>
        </authorList>
    </citation>
    <scope>NUCLEOTIDE SEQUENCE [LARGE SCALE GENOMIC DNA]</scope>
    <source>
        <strain evidence="1 3">DSM 15019</strain>
    </source>
</reference>
<proteinExistence type="predicted"/>
<dbReference type="Proteomes" id="UP000182126">
    <property type="component" value="Chromosome I"/>
</dbReference>
<gene>
    <name evidence="1" type="ORF">SAMN04489809_0022</name>
    <name evidence="2" type="ORF">SAMN04489809_0098</name>
</gene>
<evidence type="ECO:0000313" key="2">
    <source>
        <dbReference type="EMBL" id="SDR72677.1"/>
    </source>
</evidence>
<dbReference type="RefSeq" id="WP_060921004.1">
    <property type="nucleotide sequence ID" value="NZ_LT629770.1"/>
</dbReference>
<evidence type="ECO:0000313" key="3">
    <source>
        <dbReference type="Proteomes" id="UP000182126"/>
    </source>
</evidence>
<evidence type="ECO:0000313" key="1">
    <source>
        <dbReference type="EMBL" id="SDR70824.1"/>
    </source>
</evidence>
<dbReference type="AlphaFoldDB" id="A0A1H1L8B4"/>
<protein>
    <submittedName>
        <fullName evidence="1">Uncharacterized protein</fullName>
    </submittedName>
</protein>
<name>A0A1H1L8B4_9MICO</name>
<sequence length="192" mass="20114">MGYSPTGGPKGLGTFNDTPQTAADLNKLRDLLALMGNYRGGMAESERDAINGPSRFDGLAVFNQNTGEINVWSEDAFDWLSPTTETVFGPESMGPGWTESPTYPILLRLVGNRVHVEGAAVVGSGAAFTHIFTAPVLTRPTALRWIGATVGQGAAVTGMLDITTAGQVRLPYRTGSLAAGQTLPIVGSFALS</sequence>
<accession>A0A1H1L8B4</accession>
<dbReference type="GeneID" id="36300933"/>
<dbReference type="EMBL" id="LT629770">
    <property type="protein sequence ID" value="SDR70824.1"/>
    <property type="molecule type" value="Genomic_DNA"/>
</dbReference>
<organism evidence="1 3">
    <name type="scientific">Microbacterium paraoxydans</name>
    <dbReference type="NCBI Taxonomy" id="199592"/>
    <lineage>
        <taxon>Bacteria</taxon>
        <taxon>Bacillati</taxon>
        <taxon>Actinomycetota</taxon>
        <taxon>Actinomycetes</taxon>
        <taxon>Micrococcales</taxon>
        <taxon>Microbacteriaceae</taxon>
        <taxon>Microbacterium</taxon>
    </lineage>
</organism>
<dbReference type="EMBL" id="LT629770">
    <property type="protein sequence ID" value="SDR72677.1"/>
    <property type="molecule type" value="Genomic_DNA"/>
</dbReference>